<dbReference type="Pfam" id="PF13426">
    <property type="entry name" value="PAS_9"/>
    <property type="match status" value="1"/>
</dbReference>
<dbReference type="NCBIfam" id="TIGR00229">
    <property type="entry name" value="sensory_box"/>
    <property type="match status" value="1"/>
</dbReference>
<dbReference type="EMBL" id="CM000641">
    <property type="protein sequence ID" value="EED93456.1"/>
    <property type="molecule type" value="Genomic_DNA"/>
</dbReference>
<proteinExistence type="predicted"/>
<dbReference type="PaxDb" id="35128-Thaps33407"/>
<evidence type="ECO:0000256" key="1">
    <source>
        <dbReference type="ARBA" id="ARBA00022630"/>
    </source>
</evidence>
<evidence type="ECO:0000259" key="5">
    <source>
        <dbReference type="PROSITE" id="PS50113"/>
    </source>
</evidence>
<dbReference type="RefSeq" id="XP_002289919.1">
    <property type="nucleotide sequence ID" value="XM_002289883.1"/>
</dbReference>
<reference evidence="6 7" key="1">
    <citation type="journal article" date="2004" name="Science">
        <title>The genome of the diatom Thalassiosira pseudonana: ecology, evolution, and metabolism.</title>
        <authorList>
            <person name="Armbrust E.V."/>
            <person name="Berges J.A."/>
            <person name="Bowler C."/>
            <person name="Green B.R."/>
            <person name="Martinez D."/>
            <person name="Putnam N.H."/>
            <person name="Zhou S."/>
            <person name="Allen A.E."/>
            <person name="Apt K.E."/>
            <person name="Bechner M."/>
            <person name="Brzezinski M.A."/>
            <person name="Chaal B.K."/>
            <person name="Chiovitti A."/>
            <person name="Davis A.K."/>
            <person name="Demarest M.S."/>
            <person name="Detter J.C."/>
            <person name="Glavina T."/>
            <person name="Goodstein D."/>
            <person name="Hadi M.Z."/>
            <person name="Hellsten U."/>
            <person name="Hildebrand M."/>
            <person name="Jenkins B.D."/>
            <person name="Jurka J."/>
            <person name="Kapitonov V.V."/>
            <person name="Kroger N."/>
            <person name="Lau W.W."/>
            <person name="Lane T.W."/>
            <person name="Larimer F.W."/>
            <person name="Lippmeier J.C."/>
            <person name="Lucas S."/>
            <person name="Medina M."/>
            <person name="Montsant A."/>
            <person name="Obornik M."/>
            <person name="Parker M.S."/>
            <person name="Palenik B."/>
            <person name="Pazour G.J."/>
            <person name="Richardson P.M."/>
            <person name="Rynearson T.A."/>
            <person name="Saito M.A."/>
            <person name="Schwartz D.C."/>
            <person name="Thamatrakoln K."/>
            <person name="Valentin K."/>
            <person name="Vardi A."/>
            <person name="Wilkerson F.P."/>
            <person name="Rokhsar D.S."/>
        </authorList>
    </citation>
    <scope>NUCLEOTIDE SEQUENCE [LARGE SCALE GENOMIC DNA]</scope>
    <source>
        <strain evidence="6 7">CCMP1335</strain>
    </source>
</reference>
<evidence type="ECO:0000313" key="6">
    <source>
        <dbReference type="EMBL" id="EED93456.1"/>
    </source>
</evidence>
<reference evidence="6 7" key="2">
    <citation type="journal article" date="2008" name="Nature">
        <title>The Phaeodactylum genome reveals the evolutionary history of diatom genomes.</title>
        <authorList>
            <person name="Bowler C."/>
            <person name="Allen A.E."/>
            <person name="Badger J.H."/>
            <person name="Grimwood J."/>
            <person name="Jabbari K."/>
            <person name="Kuo A."/>
            <person name="Maheswari U."/>
            <person name="Martens C."/>
            <person name="Maumus F."/>
            <person name="Otillar R.P."/>
            <person name="Rayko E."/>
            <person name="Salamov A."/>
            <person name="Vandepoele K."/>
            <person name="Beszteri B."/>
            <person name="Gruber A."/>
            <person name="Heijde M."/>
            <person name="Katinka M."/>
            <person name="Mock T."/>
            <person name="Valentin K."/>
            <person name="Verret F."/>
            <person name="Berges J.A."/>
            <person name="Brownlee C."/>
            <person name="Cadoret J.P."/>
            <person name="Chiovitti A."/>
            <person name="Choi C.J."/>
            <person name="Coesel S."/>
            <person name="De Martino A."/>
            <person name="Detter J.C."/>
            <person name="Durkin C."/>
            <person name="Falciatore A."/>
            <person name="Fournet J."/>
            <person name="Haruta M."/>
            <person name="Huysman M.J."/>
            <person name="Jenkins B.D."/>
            <person name="Jiroutova K."/>
            <person name="Jorgensen R.E."/>
            <person name="Joubert Y."/>
            <person name="Kaplan A."/>
            <person name="Kroger N."/>
            <person name="Kroth P.G."/>
            <person name="La Roche J."/>
            <person name="Lindquist E."/>
            <person name="Lommer M."/>
            <person name="Martin-Jezequel V."/>
            <person name="Lopez P.J."/>
            <person name="Lucas S."/>
            <person name="Mangogna M."/>
            <person name="McGinnis K."/>
            <person name="Medlin L.K."/>
            <person name="Montsant A."/>
            <person name="Oudot-Le Secq M.P."/>
            <person name="Napoli C."/>
            <person name="Obornik M."/>
            <person name="Parker M.S."/>
            <person name="Petit J.L."/>
            <person name="Porcel B.M."/>
            <person name="Poulsen N."/>
            <person name="Robison M."/>
            <person name="Rychlewski L."/>
            <person name="Rynearson T.A."/>
            <person name="Schmutz J."/>
            <person name="Shapiro H."/>
            <person name="Siaut M."/>
            <person name="Stanley M."/>
            <person name="Sussman M.R."/>
            <person name="Taylor A.R."/>
            <person name="Vardi A."/>
            <person name="von Dassow P."/>
            <person name="Vyverman W."/>
            <person name="Willis A."/>
            <person name="Wyrwicz L.S."/>
            <person name="Rokhsar D.S."/>
            <person name="Weissenbach J."/>
            <person name="Armbrust E.V."/>
            <person name="Green B.R."/>
            <person name="Van de Peer Y."/>
            <person name="Grigoriev I.V."/>
        </authorList>
    </citation>
    <scope>NUCLEOTIDE SEQUENCE [LARGE SCALE GENOMIC DNA]</scope>
    <source>
        <strain evidence="6 7">CCMP1335</strain>
    </source>
</reference>
<keyword evidence="7" id="KW-1185">Reference proteome</keyword>
<dbReference type="OMA" id="QRSFCIT"/>
<dbReference type="HOGENOM" id="CLU_080231_3_1_1"/>
<dbReference type="InterPro" id="IPR000014">
    <property type="entry name" value="PAS"/>
</dbReference>
<dbReference type="SUPFAM" id="SSF55785">
    <property type="entry name" value="PYP-like sensor domain (PAS domain)"/>
    <property type="match status" value="1"/>
</dbReference>
<dbReference type="eggNOG" id="ENOG502RRAM">
    <property type="taxonomic scope" value="Eukaryota"/>
</dbReference>
<dbReference type="PROSITE" id="PS50113">
    <property type="entry name" value="PAC"/>
    <property type="match status" value="1"/>
</dbReference>
<dbReference type="Gene3D" id="3.30.450.20">
    <property type="entry name" value="PAS domain"/>
    <property type="match status" value="1"/>
</dbReference>
<evidence type="ECO:0000313" key="7">
    <source>
        <dbReference type="Proteomes" id="UP000001449"/>
    </source>
</evidence>
<evidence type="ECO:0008006" key="8">
    <source>
        <dbReference type="Google" id="ProtNLM"/>
    </source>
</evidence>
<dbReference type="GeneID" id="7451934"/>
<dbReference type="PANTHER" id="PTHR47429">
    <property type="entry name" value="PROTEIN TWIN LOV 1"/>
    <property type="match status" value="1"/>
</dbReference>
<dbReference type="CDD" id="cd00130">
    <property type="entry name" value="PAS"/>
    <property type="match status" value="1"/>
</dbReference>
<dbReference type="InParanoid" id="B8C044"/>
<keyword evidence="3" id="KW-0157">Chromophore</keyword>
<protein>
    <recommendedName>
        <fullName evidence="8">PAS domain-containing protein</fullName>
    </recommendedName>
</protein>
<feature type="non-terminal residue" evidence="6">
    <location>
        <position position="102"/>
    </location>
</feature>
<dbReference type="PROSITE" id="PS50112">
    <property type="entry name" value="PAS"/>
    <property type="match status" value="1"/>
</dbReference>
<organism evidence="6 7">
    <name type="scientific">Thalassiosira pseudonana</name>
    <name type="common">Marine diatom</name>
    <name type="synonym">Cyclotella nana</name>
    <dbReference type="NCBI Taxonomy" id="35128"/>
    <lineage>
        <taxon>Eukaryota</taxon>
        <taxon>Sar</taxon>
        <taxon>Stramenopiles</taxon>
        <taxon>Ochrophyta</taxon>
        <taxon>Bacillariophyta</taxon>
        <taxon>Coscinodiscophyceae</taxon>
        <taxon>Thalassiosirophycidae</taxon>
        <taxon>Thalassiosirales</taxon>
        <taxon>Thalassiosiraceae</taxon>
        <taxon>Thalassiosira</taxon>
    </lineage>
</organism>
<feature type="domain" description="PAC" evidence="5">
    <location>
        <begin position="60"/>
        <end position="102"/>
    </location>
</feature>
<evidence type="ECO:0000256" key="3">
    <source>
        <dbReference type="ARBA" id="ARBA00022991"/>
    </source>
</evidence>
<accession>B8C044</accession>
<dbReference type="InterPro" id="IPR000700">
    <property type="entry name" value="PAS-assoc_C"/>
</dbReference>
<feature type="domain" description="PAS" evidence="4">
    <location>
        <begin position="1"/>
        <end position="35"/>
    </location>
</feature>
<name>B8C044_THAPS</name>
<dbReference type="InterPro" id="IPR035965">
    <property type="entry name" value="PAS-like_dom_sf"/>
</dbReference>
<evidence type="ECO:0000256" key="2">
    <source>
        <dbReference type="ARBA" id="ARBA00022643"/>
    </source>
</evidence>
<feature type="non-terminal residue" evidence="6">
    <location>
        <position position="1"/>
    </location>
</feature>
<dbReference type="KEGG" id="tps:THAPSDRAFT_33407"/>
<dbReference type="PANTHER" id="PTHR47429:SF2">
    <property type="entry name" value="PROTEIN TWIN LOV 1"/>
    <property type="match status" value="1"/>
</dbReference>
<gene>
    <name evidence="6" type="ORF">THAPSDRAFT_33407</name>
</gene>
<keyword evidence="2" id="KW-0288">FMN</keyword>
<dbReference type="Proteomes" id="UP000001449">
    <property type="component" value="Chromosome 4"/>
</dbReference>
<keyword evidence="1" id="KW-0285">Flavoprotein</keyword>
<evidence type="ECO:0000259" key="4">
    <source>
        <dbReference type="PROSITE" id="PS50112"/>
    </source>
</evidence>
<dbReference type="AlphaFoldDB" id="B8C044"/>
<dbReference type="FunFam" id="3.30.450.20:FF:000196">
    <property type="entry name" value="Predicted protein"/>
    <property type="match status" value="1"/>
</dbReference>
<sequence>FIITDPSLHDNPIVYASNDFLNLTGYAQEEVLGRNCRFLQGTETSREKVAMIRKAVSVGEDCNVTLVNYRSDGTPFWNSLFIAALRDAEDNIVNFIGVIVKV</sequence>